<dbReference type="Proteomes" id="UP000681720">
    <property type="component" value="Unassembled WGS sequence"/>
</dbReference>
<evidence type="ECO:0000313" key="3">
    <source>
        <dbReference type="EMBL" id="CAF4313988.1"/>
    </source>
</evidence>
<sequence>RTSTLVSVLPVQHYSPVDYPLTNSRWKVITVNTPPSKRHHTQPHPGVSERNAVAVQAN</sequence>
<accession>A0A8S2YQN4</accession>
<protein>
    <submittedName>
        <fullName evidence="4">Uncharacterized protein</fullName>
    </submittedName>
</protein>
<evidence type="ECO:0000256" key="1">
    <source>
        <dbReference type="SAM" id="MobiDB-lite"/>
    </source>
</evidence>
<proteinExistence type="predicted"/>
<dbReference type="Proteomes" id="UP000676336">
    <property type="component" value="Unassembled WGS sequence"/>
</dbReference>
<dbReference type="EMBL" id="CAJOBH010015813">
    <property type="protein sequence ID" value="CAF4189834.1"/>
    <property type="molecule type" value="Genomic_DNA"/>
</dbReference>
<comment type="caution">
    <text evidence="4">The sequence shown here is derived from an EMBL/GenBank/DDBJ whole genome shotgun (WGS) entry which is preliminary data.</text>
</comment>
<dbReference type="EMBL" id="CAJOBJ010038596">
    <property type="protein sequence ID" value="CAF4313988.1"/>
    <property type="molecule type" value="Genomic_DNA"/>
</dbReference>
<evidence type="ECO:0000313" key="5">
    <source>
        <dbReference type="Proteomes" id="UP000676336"/>
    </source>
</evidence>
<dbReference type="EMBL" id="CAJOBI010097426">
    <property type="protein sequence ID" value="CAF4571780.1"/>
    <property type="molecule type" value="Genomic_DNA"/>
</dbReference>
<name>A0A8S2YQN4_9BILA</name>
<evidence type="ECO:0000313" key="2">
    <source>
        <dbReference type="EMBL" id="CAF4189834.1"/>
    </source>
</evidence>
<dbReference type="Proteomes" id="UP000681967">
    <property type="component" value="Unassembled WGS sequence"/>
</dbReference>
<evidence type="ECO:0000313" key="4">
    <source>
        <dbReference type="EMBL" id="CAF4571780.1"/>
    </source>
</evidence>
<feature type="region of interest" description="Disordered" evidence="1">
    <location>
        <begin position="33"/>
        <end position="58"/>
    </location>
</feature>
<feature type="non-terminal residue" evidence="4">
    <location>
        <position position="58"/>
    </location>
</feature>
<dbReference type="AlphaFoldDB" id="A0A8S2YQN4"/>
<organism evidence="4 5">
    <name type="scientific">Rotaria magnacalcarata</name>
    <dbReference type="NCBI Taxonomy" id="392030"/>
    <lineage>
        <taxon>Eukaryota</taxon>
        <taxon>Metazoa</taxon>
        <taxon>Spiralia</taxon>
        <taxon>Gnathifera</taxon>
        <taxon>Rotifera</taxon>
        <taxon>Eurotatoria</taxon>
        <taxon>Bdelloidea</taxon>
        <taxon>Philodinida</taxon>
        <taxon>Philodinidae</taxon>
        <taxon>Rotaria</taxon>
    </lineage>
</organism>
<reference evidence="4" key="1">
    <citation type="submission" date="2021-02" db="EMBL/GenBank/DDBJ databases">
        <authorList>
            <person name="Nowell W R."/>
        </authorList>
    </citation>
    <scope>NUCLEOTIDE SEQUENCE</scope>
</reference>
<feature type="non-terminal residue" evidence="4">
    <location>
        <position position="1"/>
    </location>
</feature>
<gene>
    <name evidence="2" type="ORF">BYL167_LOCUS23191</name>
    <name evidence="3" type="ORF">GIL414_LOCUS26410</name>
    <name evidence="4" type="ORF">SMN809_LOCUS37889</name>
</gene>